<accession>A0AAD7DJV7</accession>
<evidence type="ECO:0000313" key="1">
    <source>
        <dbReference type="EMBL" id="KAJ7693400.1"/>
    </source>
</evidence>
<comment type="caution">
    <text evidence="1">The sequence shown here is derived from an EMBL/GenBank/DDBJ whole genome shotgun (WGS) entry which is preliminary data.</text>
</comment>
<sequence>MLAGWRRTPPTSFVPRAPHLVIAPQLSSLLIDTPALIPILHWLNGVRSCRITTLELCLPALDPDDLGPLKQFMSGLGTSLEHFSLSSSDATLTKADLQATFDLGTFHRLQTCRFR</sequence>
<proteinExistence type="predicted"/>
<reference evidence="1" key="1">
    <citation type="submission" date="2023-03" db="EMBL/GenBank/DDBJ databases">
        <title>Massive genome expansion in bonnet fungi (Mycena s.s.) driven by repeated elements and novel gene families across ecological guilds.</title>
        <authorList>
            <consortium name="Lawrence Berkeley National Laboratory"/>
            <person name="Harder C.B."/>
            <person name="Miyauchi S."/>
            <person name="Viragh M."/>
            <person name="Kuo A."/>
            <person name="Thoen E."/>
            <person name="Andreopoulos B."/>
            <person name="Lu D."/>
            <person name="Skrede I."/>
            <person name="Drula E."/>
            <person name="Henrissat B."/>
            <person name="Morin E."/>
            <person name="Kohler A."/>
            <person name="Barry K."/>
            <person name="LaButti K."/>
            <person name="Morin E."/>
            <person name="Salamov A."/>
            <person name="Lipzen A."/>
            <person name="Mereny Z."/>
            <person name="Hegedus B."/>
            <person name="Baldrian P."/>
            <person name="Stursova M."/>
            <person name="Weitz H."/>
            <person name="Taylor A."/>
            <person name="Grigoriev I.V."/>
            <person name="Nagy L.G."/>
            <person name="Martin F."/>
            <person name="Kauserud H."/>
        </authorList>
    </citation>
    <scope>NUCLEOTIDE SEQUENCE</scope>
    <source>
        <strain evidence="1">CBHHK067</strain>
    </source>
</reference>
<evidence type="ECO:0000313" key="2">
    <source>
        <dbReference type="Proteomes" id="UP001221757"/>
    </source>
</evidence>
<dbReference type="AlphaFoldDB" id="A0AAD7DJV7"/>
<organism evidence="1 2">
    <name type="scientific">Mycena rosella</name>
    <name type="common">Pink bonnet</name>
    <name type="synonym">Agaricus rosellus</name>
    <dbReference type="NCBI Taxonomy" id="1033263"/>
    <lineage>
        <taxon>Eukaryota</taxon>
        <taxon>Fungi</taxon>
        <taxon>Dikarya</taxon>
        <taxon>Basidiomycota</taxon>
        <taxon>Agaricomycotina</taxon>
        <taxon>Agaricomycetes</taxon>
        <taxon>Agaricomycetidae</taxon>
        <taxon>Agaricales</taxon>
        <taxon>Marasmiineae</taxon>
        <taxon>Mycenaceae</taxon>
        <taxon>Mycena</taxon>
    </lineage>
</organism>
<dbReference type="Proteomes" id="UP001221757">
    <property type="component" value="Unassembled WGS sequence"/>
</dbReference>
<gene>
    <name evidence="1" type="ORF">B0H17DRAFT_1199912</name>
</gene>
<keyword evidence="2" id="KW-1185">Reference proteome</keyword>
<protein>
    <submittedName>
        <fullName evidence="1">Uncharacterized protein</fullName>
    </submittedName>
</protein>
<name>A0AAD7DJV7_MYCRO</name>
<dbReference type="EMBL" id="JARKIE010000046">
    <property type="protein sequence ID" value="KAJ7693400.1"/>
    <property type="molecule type" value="Genomic_DNA"/>
</dbReference>